<dbReference type="EMBL" id="MT142490">
    <property type="protein sequence ID" value="QJA82546.1"/>
    <property type="molecule type" value="Genomic_DNA"/>
</dbReference>
<sequence length="307" mass="33377">MGTPTARQSHLDVALTNVSIAYKNAAYIFDQIFPIVPVKKQTDKYFIFDKAAWMRDETAVRAPGTKAARADYTISTSNYLCAERALAKQVPDEVVENSDDPLRPLVTATNYVTDQVLKRMEIDVLGEIFGTSWSGSATPSPVWSDDTADPLGNIETGMFAVAGSIGREPNVGVIGRGLWRYLKNHPDVIDRIRYGGGPGNPAFVTPEAIAALVGLEKLLVARSLYDTALEGATAATTFIGGNHMALLYVTPMAALDTPSAGYVFSWKNREVNRFREEQEHADVVEARASWDVKLTAVDAGYLIKSGA</sequence>
<evidence type="ECO:0000313" key="2">
    <source>
        <dbReference type="EMBL" id="QJA82546.1"/>
    </source>
</evidence>
<organism evidence="2">
    <name type="scientific">viral metagenome</name>
    <dbReference type="NCBI Taxonomy" id="1070528"/>
    <lineage>
        <taxon>unclassified sequences</taxon>
        <taxon>metagenomes</taxon>
        <taxon>organismal metagenomes</taxon>
    </lineage>
</organism>
<dbReference type="Gene3D" id="3.90.1690.10">
    <property type="entry name" value="phage-related protein like domain"/>
    <property type="match status" value="1"/>
</dbReference>
<reference evidence="2" key="1">
    <citation type="submission" date="2020-03" db="EMBL/GenBank/DDBJ databases">
        <title>The deep terrestrial virosphere.</title>
        <authorList>
            <person name="Holmfeldt K."/>
            <person name="Nilsson E."/>
            <person name="Simone D."/>
            <person name="Lopez-Fernandez M."/>
            <person name="Wu X."/>
            <person name="de Brujin I."/>
            <person name="Lundin D."/>
            <person name="Andersson A."/>
            <person name="Bertilsson S."/>
            <person name="Dopson M."/>
        </authorList>
    </citation>
    <scope>NUCLEOTIDE SEQUENCE</scope>
    <source>
        <strain evidence="2">MM415A00400</strain>
        <strain evidence="1">MM415B01011</strain>
    </source>
</reference>
<dbReference type="InterPro" id="IPR053738">
    <property type="entry name" value="Lambda_capsid_assembly"/>
</dbReference>
<dbReference type="EMBL" id="MT141427">
    <property type="protein sequence ID" value="QJA60996.1"/>
    <property type="molecule type" value="Genomic_DNA"/>
</dbReference>
<dbReference type="AlphaFoldDB" id="A0A6M3KKL0"/>
<accession>A0A6M3KKL0</accession>
<name>A0A6M3KKL0_9ZZZZ</name>
<gene>
    <name evidence="2" type="ORF">MM415A00400_0019</name>
    <name evidence="1" type="ORF">MM415B01011_0031</name>
</gene>
<protein>
    <submittedName>
        <fullName evidence="2">Putative capsid protein</fullName>
    </submittedName>
</protein>
<proteinExistence type="predicted"/>
<evidence type="ECO:0000313" key="1">
    <source>
        <dbReference type="EMBL" id="QJA60996.1"/>
    </source>
</evidence>